<feature type="compositionally biased region" description="Acidic residues" evidence="1">
    <location>
        <begin position="377"/>
        <end position="389"/>
    </location>
</feature>
<keyword evidence="2" id="KW-0812">Transmembrane</keyword>
<keyword evidence="4" id="KW-1185">Reference proteome</keyword>
<organism evidence="3 4">
    <name type="scientific">Mycena chlorophos</name>
    <name type="common">Agaric fungus</name>
    <name type="synonym">Agaricus chlorophos</name>
    <dbReference type="NCBI Taxonomy" id="658473"/>
    <lineage>
        <taxon>Eukaryota</taxon>
        <taxon>Fungi</taxon>
        <taxon>Dikarya</taxon>
        <taxon>Basidiomycota</taxon>
        <taxon>Agaricomycotina</taxon>
        <taxon>Agaricomycetes</taxon>
        <taxon>Agaricomycetidae</taxon>
        <taxon>Agaricales</taxon>
        <taxon>Marasmiineae</taxon>
        <taxon>Mycenaceae</taxon>
        <taxon>Mycena</taxon>
    </lineage>
</organism>
<evidence type="ECO:0000313" key="4">
    <source>
        <dbReference type="Proteomes" id="UP000815677"/>
    </source>
</evidence>
<sequence length="389" mass="42610">MPDFAHIVLLAALASTYHRYLLAALSAFYNWLRLTLTVPFLMFVYGVILLYLCLSVARLQRANNKIKAAPPRRQKKSSDYVIYYDEAGKPVARIRRDGAATAGITTTFAQMGESPTAPPVSFSAAQPQPVTYARLEAANWDGWPNGYLRCQVRREELETVGFFGIFWSLEQVAVAKRGHFEAVTAAAGKQFLRKCNGVIRCDSGRCPHRFLVAPEASLKGLQHQLTHTCMCGGNLVHHHCGVKCSASVFRFGAIFQQDGEHTHGSYTHRLIQGADSSMQYAALTESDWVPMLTRRNGEVISFSEAIHEQDRNPAVPDANPGAASGAELSEHKHRRKASNTSIRSAAASSAGSDDDGRSRSLPGKDGTTRETEWGSAEQEELEADPDAAA</sequence>
<dbReference type="Proteomes" id="UP000815677">
    <property type="component" value="Unassembled WGS sequence"/>
</dbReference>
<evidence type="ECO:0008006" key="5">
    <source>
        <dbReference type="Google" id="ProtNLM"/>
    </source>
</evidence>
<evidence type="ECO:0000256" key="2">
    <source>
        <dbReference type="SAM" id="Phobius"/>
    </source>
</evidence>
<keyword evidence="2" id="KW-1133">Transmembrane helix</keyword>
<evidence type="ECO:0000313" key="3">
    <source>
        <dbReference type="EMBL" id="GAT52923.1"/>
    </source>
</evidence>
<keyword evidence="2" id="KW-0472">Membrane</keyword>
<protein>
    <recommendedName>
        <fullName evidence="5">C2H2-type domain-containing protein</fullName>
    </recommendedName>
</protein>
<proteinExistence type="predicted"/>
<dbReference type="EMBL" id="DF848001">
    <property type="protein sequence ID" value="GAT52923.1"/>
    <property type="molecule type" value="Genomic_DNA"/>
</dbReference>
<accession>A0ABQ0LP74</accession>
<gene>
    <name evidence="3" type="ORF">MCHLO_09931</name>
</gene>
<feature type="transmembrane region" description="Helical" evidence="2">
    <location>
        <begin position="39"/>
        <end position="57"/>
    </location>
</feature>
<feature type="region of interest" description="Disordered" evidence="1">
    <location>
        <begin position="307"/>
        <end position="389"/>
    </location>
</feature>
<reference evidence="3" key="1">
    <citation type="submission" date="2014-09" db="EMBL/GenBank/DDBJ databases">
        <title>Genome sequence of the luminous mushroom Mycena chlorophos for searching fungal bioluminescence genes.</title>
        <authorList>
            <person name="Tanaka Y."/>
            <person name="Kasuga D."/>
            <person name="Oba Y."/>
            <person name="Hase S."/>
            <person name="Sato K."/>
            <person name="Oba Y."/>
            <person name="Sakakibara Y."/>
        </authorList>
    </citation>
    <scope>NUCLEOTIDE SEQUENCE</scope>
</reference>
<evidence type="ECO:0000256" key="1">
    <source>
        <dbReference type="SAM" id="MobiDB-lite"/>
    </source>
</evidence>
<name>A0ABQ0LP74_MYCCL</name>